<proteinExistence type="predicted"/>
<dbReference type="RefSeq" id="WP_125206169.1">
    <property type="nucleotide sequence ID" value="NZ_AP025739.1"/>
</dbReference>
<name>A0A402D114_9BACT</name>
<keyword evidence="2" id="KW-1185">Reference proteome</keyword>
<organism evidence="1 2">
    <name type="scientific">Capsulimonas corticalis</name>
    <dbReference type="NCBI Taxonomy" id="2219043"/>
    <lineage>
        <taxon>Bacteria</taxon>
        <taxon>Bacillati</taxon>
        <taxon>Armatimonadota</taxon>
        <taxon>Armatimonadia</taxon>
        <taxon>Capsulimonadales</taxon>
        <taxon>Capsulimonadaceae</taxon>
        <taxon>Capsulimonas</taxon>
    </lineage>
</organism>
<dbReference type="Proteomes" id="UP000287394">
    <property type="component" value="Chromosome"/>
</dbReference>
<dbReference type="KEGG" id="ccot:CCAX7_37880"/>
<accession>A0A402D114</accession>
<protein>
    <submittedName>
        <fullName evidence="1">Uncharacterized protein</fullName>
    </submittedName>
</protein>
<reference evidence="1 2" key="1">
    <citation type="journal article" date="2019" name="Int. J. Syst. Evol. Microbiol.">
        <title>Capsulimonas corticalis gen. nov., sp. nov., an aerobic capsulated bacterium, of a novel bacterial order, Capsulimonadales ord. nov., of the class Armatimonadia of the phylum Armatimonadetes.</title>
        <authorList>
            <person name="Li J."/>
            <person name="Kudo C."/>
            <person name="Tonouchi A."/>
        </authorList>
    </citation>
    <scope>NUCLEOTIDE SEQUENCE [LARGE SCALE GENOMIC DNA]</scope>
    <source>
        <strain evidence="1 2">AX-7</strain>
    </source>
</reference>
<sequence>MTPPDQPAPPSAPPVWPPSSVPDAGVWPPAPISDAPGFVYGSCIVPFSTLFLRIKGSVSDFRTGSIEVQQAGLSVMGKAVPNAETQIPILIVAALLRVGWLLAVLVMEYGFRKSKWLVIPWENIQQVGLVPNKSRVCLVFDAPNDKGVVKTFSLAFKLAPEQYTQFVSAVKPFVTDRIGPSNLIRWNSPGVVMFLTVFAIALTVVIVIGAIKFLQH</sequence>
<gene>
    <name evidence="1" type="ORF">CCAX7_37880</name>
</gene>
<evidence type="ECO:0000313" key="2">
    <source>
        <dbReference type="Proteomes" id="UP000287394"/>
    </source>
</evidence>
<dbReference type="AlphaFoldDB" id="A0A402D114"/>
<evidence type="ECO:0000313" key="1">
    <source>
        <dbReference type="EMBL" id="BDI31737.1"/>
    </source>
</evidence>
<dbReference type="EMBL" id="AP025739">
    <property type="protein sequence ID" value="BDI31737.1"/>
    <property type="molecule type" value="Genomic_DNA"/>
</dbReference>